<dbReference type="Proteomes" id="UP000475117">
    <property type="component" value="Chromosome"/>
</dbReference>
<sequence length="225" mass="26365">MNEEPAQENTKRLHFGLLLLISFALFNLGYIVDQTVRWSDHAHGFLNGVFHILVFGIAWCFYLVPWSLVVFALYRWRKWQRFRTQWVLAPAVLVLLATIGGLLVQPPTPSKRFKNFAKTELPSNVQNLRYHFSGGGIADYGDTYYFETTPEEVDRIVREMRLEEDEFYGREGLTHTTISPLADCPDFSTWDGAKQYKGWDDRQHWFYYLITDLSRTKVYMMIGCI</sequence>
<dbReference type="EMBL" id="CP066776">
    <property type="protein sequence ID" value="QQL44590.1"/>
    <property type="molecule type" value="Genomic_DNA"/>
</dbReference>
<proteinExistence type="predicted"/>
<keyword evidence="2" id="KW-1185">Reference proteome</keyword>
<reference evidence="1 2" key="1">
    <citation type="submission" date="2020-12" db="EMBL/GenBank/DDBJ databases">
        <title>Sulforoseuscoccus oceanibium gen. nov., sp. nov., a representative of the phylum Verrucomicrobia with special cytoplasmic membrane, and proposal of Sulforoseuscoccusaceae fam. nov.</title>
        <authorList>
            <person name="Xi F."/>
        </authorList>
    </citation>
    <scope>NUCLEOTIDE SEQUENCE [LARGE SCALE GENOMIC DNA]</scope>
    <source>
        <strain evidence="1 2">T37</strain>
    </source>
</reference>
<organism evidence="1 2">
    <name type="scientific">Sulfuriroseicoccus oceanibius</name>
    <dbReference type="NCBI Taxonomy" id="2707525"/>
    <lineage>
        <taxon>Bacteria</taxon>
        <taxon>Pseudomonadati</taxon>
        <taxon>Verrucomicrobiota</taxon>
        <taxon>Verrucomicrobiia</taxon>
        <taxon>Verrucomicrobiales</taxon>
        <taxon>Verrucomicrobiaceae</taxon>
        <taxon>Sulfuriroseicoccus</taxon>
    </lineage>
</organism>
<gene>
    <name evidence="1" type="ORF">G3M56_011965</name>
</gene>
<name>A0A6B3LFV0_9BACT</name>
<evidence type="ECO:0000313" key="1">
    <source>
        <dbReference type="EMBL" id="QQL44590.1"/>
    </source>
</evidence>
<evidence type="ECO:0000313" key="2">
    <source>
        <dbReference type="Proteomes" id="UP000475117"/>
    </source>
</evidence>
<dbReference type="AlphaFoldDB" id="A0A6B3LFV0"/>
<dbReference type="RefSeq" id="WP_164365760.1">
    <property type="nucleotide sequence ID" value="NZ_CP066776.1"/>
</dbReference>
<dbReference type="KEGG" id="soa:G3M56_011965"/>
<accession>A0A6B3LFV0</accession>
<protein>
    <submittedName>
        <fullName evidence="1">Uncharacterized protein</fullName>
    </submittedName>
</protein>